<protein>
    <recommendedName>
        <fullName evidence="3">Glycosyl transferase</fullName>
    </recommendedName>
</protein>
<keyword evidence="2" id="KW-1185">Reference proteome</keyword>
<dbReference type="RefSeq" id="WP_013562902.1">
    <property type="nucleotide sequence ID" value="NC_014962.1"/>
</dbReference>
<dbReference type="InterPro" id="IPR029044">
    <property type="entry name" value="Nucleotide-diphossugar_trans"/>
</dbReference>
<evidence type="ECO:0000313" key="2">
    <source>
        <dbReference type="Proteomes" id="UP000008631"/>
    </source>
</evidence>
<proteinExistence type="predicted"/>
<name>E8R4M2_ISOPI</name>
<evidence type="ECO:0008006" key="3">
    <source>
        <dbReference type="Google" id="ProtNLM"/>
    </source>
</evidence>
<dbReference type="SUPFAM" id="SSF53448">
    <property type="entry name" value="Nucleotide-diphospho-sugar transferases"/>
    <property type="match status" value="1"/>
</dbReference>
<dbReference type="HOGENOM" id="CLU_054561_1_0_0"/>
<dbReference type="eggNOG" id="COG1442">
    <property type="taxonomic scope" value="Bacteria"/>
</dbReference>
<dbReference type="Proteomes" id="UP000008631">
    <property type="component" value="Chromosome"/>
</dbReference>
<dbReference type="OrthoDB" id="186344at2"/>
<gene>
    <name evidence="1" type="ordered locus">Isop_0016</name>
</gene>
<accession>E8R4M2</accession>
<dbReference type="EMBL" id="CP002353">
    <property type="protein sequence ID" value="ADV60613.1"/>
    <property type="molecule type" value="Genomic_DNA"/>
</dbReference>
<organism evidence="1 2">
    <name type="scientific">Isosphaera pallida (strain ATCC 43644 / DSM 9630 / IS1B)</name>
    <dbReference type="NCBI Taxonomy" id="575540"/>
    <lineage>
        <taxon>Bacteria</taxon>
        <taxon>Pseudomonadati</taxon>
        <taxon>Planctomycetota</taxon>
        <taxon>Planctomycetia</taxon>
        <taxon>Isosphaerales</taxon>
        <taxon>Isosphaeraceae</taxon>
        <taxon>Isosphaera</taxon>
    </lineage>
</organism>
<dbReference type="AlphaFoldDB" id="E8R4M2"/>
<dbReference type="STRING" id="575540.Isop_0016"/>
<dbReference type="InParanoid" id="E8R4M2"/>
<evidence type="ECO:0000313" key="1">
    <source>
        <dbReference type="EMBL" id="ADV60613.1"/>
    </source>
</evidence>
<dbReference type="KEGG" id="ipa:Isop_0016"/>
<sequence length="386" mass="44465">MHAFTSVTANYLPKAAVLARTLKRTNPEVTFHLLISDDLPDDCPKAILESFDSIVTIWDLPLTNLDSWTFKHSVVELCTAVKGPMVEYLFDRVGAERVYYFDPDMVVVGSLAELNARLSQHAVVLTPHQTVPETSLQAIVDNEICSLAHGVYNLGFLGVRRTEEGLKFVRWWADRLRLFCHDDIPRGLFTDQRWVDLAPAFFDGIGVLRDPGYNVATWNLSTRRATGQSPWNIQINGRPLVFYHFSGLDSGAQLTMLERYGRESPVLFELRDWYLAECESYGQSLLGNRTSRWGCYDNGEPITHEQRVVYRNRLDLQQAFPNPYRTQPVSKSYFHWFAANHRKMILRRDKPEPAIRTMIRRHSHRPPLKWAKKAWHALRTSPPPTI</sequence>
<dbReference type="Gene3D" id="3.90.550.10">
    <property type="entry name" value="Spore Coat Polysaccharide Biosynthesis Protein SpsA, Chain A"/>
    <property type="match status" value="1"/>
</dbReference>
<reference key="1">
    <citation type="submission" date="2010-11" db="EMBL/GenBank/DDBJ databases">
        <title>The complete sequence of chromosome of Isophaera pallida ATCC 43644.</title>
        <authorList>
            <consortium name="US DOE Joint Genome Institute (JGI-PGF)"/>
            <person name="Lucas S."/>
            <person name="Copeland A."/>
            <person name="Lapidus A."/>
            <person name="Bruce D."/>
            <person name="Goodwin L."/>
            <person name="Pitluck S."/>
            <person name="Kyrpides N."/>
            <person name="Mavromatis K."/>
            <person name="Pagani I."/>
            <person name="Ivanova N."/>
            <person name="Saunders E."/>
            <person name="Brettin T."/>
            <person name="Detter J.C."/>
            <person name="Han C."/>
            <person name="Tapia R."/>
            <person name="Land M."/>
            <person name="Hauser L."/>
            <person name="Markowitz V."/>
            <person name="Cheng J.-F."/>
            <person name="Hugenholtz P."/>
            <person name="Woyke T."/>
            <person name="Wu D."/>
            <person name="Eisen J.A."/>
        </authorList>
    </citation>
    <scope>NUCLEOTIDE SEQUENCE</scope>
    <source>
        <strain>ATCC 43644</strain>
    </source>
</reference>
<reference evidence="1 2" key="2">
    <citation type="journal article" date="2011" name="Stand. Genomic Sci.">
        <title>Complete genome sequence of Isosphaera pallida type strain (IS1B).</title>
        <authorList>
            <consortium name="US DOE Joint Genome Institute (JGI-PGF)"/>
            <person name="Goker M."/>
            <person name="Cleland D."/>
            <person name="Saunders E."/>
            <person name="Lapidus A."/>
            <person name="Nolan M."/>
            <person name="Lucas S."/>
            <person name="Hammon N."/>
            <person name="Deshpande S."/>
            <person name="Cheng J.F."/>
            <person name="Tapia R."/>
            <person name="Han C."/>
            <person name="Goodwin L."/>
            <person name="Pitluck S."/>
            <person name="Liolios K."/>
            <person name="Pagani I."/>
            <person name="Ivanova N."/>
            <person name="Mavromatis K."/>
            <person name="Pati A."/>
            <person name="Chen A."/>
            <person name="Palaniappan K."/>
            <person name="Land M."/>
            <person name="Hauser L."/>
            <person name="Chang Y.J."/>
            <person name="Jeffries C.D."/>
            <person name="Detter J.C."/>
            <person name="Beck B."/>
            <person name="Woyke T."/>
            <person name="Bristow J."/>
            <person name="Eisen J.A."/>
            <person name="Markowitz V."/>
            <person name="Hugenholtz P."/>
            <person name="Kyrpides N.C."/>
            <person name="Klenk H.P."/>
        </authorList>
    </citation>
    <scope>NUCLEOTIDE SEQUENCE [LARGE SCALE GENOMIC DNA]</scope>
    <source>
        <strain evidence="2">ATCC 43644 / DSM 9630 / IS1B</strain>
    </source>
</reference>